<evidence type="ECO:0000256" key="1">
    <source>
        <dbReference type="SAM" id="MobiDB-lite"/>
    </source>
</evidence>
<name>A0A9P4SBR4_9PEZI</name>
<keyword evidence="2" id="KW-0472">Membrane</keyword>
<dbReference type="PANTHER" id="PTHR42055:SF1">
    <property type="entry name" value="YALI0E03476P"/>
    <property type="match status" value="1"/>
</dbReference>
<feature type="region of interest" description="Disordered" evidence="1">
    <location>
        <begin position="503"/>
        <end position="524"/>
    </location>
</feature>
<dbReference type="EMBL" id="MU006094">
    <property type="protein sequence ID" value="KAF2839574.1"/>
    <property type="molecule type" value="Genomic_DNA"/>
</dbReference>
<organism evidence="3 4">
    <name type="scientific">Patellaria atrata CBS 101060</name>
    <dbReference type="NCBI Taxonomy" id="1346257"/>
    <lineage>
        <taxon>Eukaryota</taxon>
        <taxon>Fungi</taxon>
        <taxon>Dikarya</taxon>
        <taxon>Ascomycota</taxon>
        <taxon>Pezizomycotina</taxon>
        <taxon>Dothideomycetes</taxon>
        <taxon>Dothideomycetes incertae sedis</taxon>
        <taxon>Patellariales</taxon>
        <taxon>Patellariaceae</taxon>
        <taxon>Patellaria</taxon>
    </lineage>
</organism>
<sequence length="578" mass="65095">MPAVKTDTFKRPPLSLRTLPRRFYLLFATIIFFVLFLTLYGPPQTIPTVAEIEDTIKHPKLPIVQVPKLHNPFGQASHKPPVQDNTTSGDARWFSDWKWRNPFSSTITLDENRAVLPPRRRRPPIYTFYDTSVKKDKATIEAENKLILAWRRAWWAQGFRPTVLGRPEAMSNAMYETLQRLNLKNANLETEVARWLAWSHMKGGILANWLTLPMGPIDDPLISFLRRGEYAGLTRYEGLSNGLFCGDKLTIDKTLTAALGDTGKMEKALSMIDAVKDDAFTVDKKHDGIALYDMATISSKYKPIAEKLEGESRAQGLEDLSQLINYHLQTTWHNSFPSGISIIRILPKGHITSLIEPAIELARNLTQCASTPIKASCPPNRPNCKPCSPQKPFPITTIDSFRNDTSSFTIGTVPHPYTMTSLNYMRDALDARFIRREVKDRDPWLHATTKDLLGPNLGGAGRIIPFKDAVASDWAVPRTLWLTAERETHKDLDWIFGFAVPSNTSSPDGRPPMPQMEPPTPNSAEVTQEKTLLAKARDVIRSKVRASVLVTEAVEAWNLADTEAWRFARAWSRVGDVV</sequence>
<keyword evidence="2" id="KW-0812">Transmembrane</keyword>
<dbReference type="PANTHER" id="PTHR42055">
    <property type="entry name" value="YALI0E03476P"/>
    <property type="match status" value="1"/>
</dbReference>
<proteinExistence type="predicted"/>
<accession>A0A9P4SBR4</accession>
<evidence type="ECO:0000313" key="3">
    <source>
        <dbReference type="EMBL" id="KAF2839574.1"/>
    </source>
</evidence>
<reference evidence="3" key="1">
    <citation type="journal article" date="2020" name="Stud. Mycol.">
        <title>101 Dothideomycetes genomes: a test case for predicting lifestyles and emergence of pathogens.</title>
        <authorList>
            <person name="Haridas S."/>
            <person name="Albert R."/>
            <person name="Binder M."/>
            <person name="Bloem J."/>
            <person name="Labutti K."/>
            <person name="Salamov A."/>
            <person name="Andreopoulos B."/>
            <person name="Baker S."/>
            <person name="Barry K."/>
            <person name="Bills G."/>
            <person name="Bluhm B."/>
            <person name="Cannon C."/>
            <person name="Castanera R."/>
            <person name="Culley D."/>
            <person name="Daum C."/>
            <person name="Ezra D."/>
            <person name="Gonzalez J."/>
            <person name="Henrissat B."/>
            <person name="Kuo A."/>
            <person name="Liang C."/>
            <person name="Lipzen A."/>
            <person name="Lutzoni F."/>
            <person name="Magnuson J."/>
            <person name="Mondo S."/>
            <person name="Nolan M."/>
            <person name="Ohm R."/>
            <person name="Pangilinan J."/>
            <person name="Park H.-J."/>
            <person name="Ramirez L."/>
            <person name="Alfaro M."/>
            <person name="Sun H."/>
            <person name="Tritt A."/>
            <person name="Yoshinaga Y."/>
            <person name="Zwiers L.-H."/>
            <person name="Turgeon B."/>
            <person name="Goodwin S."/>
            <person name="Spatafora J."/>
            <person name="Crous P."/>
            <person name="Grigoriev I."/>
        </authorList>
    </citation>
    <scope>NUCLEOTIDE SEQUENCE</scope>
    <source>
        <strain evidence="3">CBS 101060</strain>
    </source>
</reference>
<dbReference type="AlphaFoldDB" id="A0A9P4SBR4"/>
<dbReference type="Proteomes" id="UP000799429">
    <property type="component" value="Unassembled WGS sequence"/>
</dbReference>
<feature type="transmembrane region" description="Helical" evidence="2">
    <location>
        <begin position="23"/>
        <end position="41"/>
    </location>
</feature>
<evidence type="ECO:0000313" key="4">
    <source>
        <dbReference type="Proteomes" id="UP000799429"/>
    </source>
</evidence>
<feature type="compositionally biased region" description="Pro residues" evidence="1">
    <location>
        <begin position="509"/>
        <end position="521"/>
    </location>
</feature>
<dbReference type="OrthoDB" id="5312133at2759"/>
<gene>
    <name evidence="3" type="ORF">M501DRAFT_719998</name>
</gene>
<keyword evidence="4" id="KW-1185">Reference proteome</keyword>
<evidence type="ECO:0000256" key="2">
    <source>
        <dbReference type="SAM" id="Phobius"/>
    </source>
</evidence>
<keyword evidence="2" id="KW-1133">Transmembrane helix</keyword>
<comment type="caution">
    <text evidence="3">The sequence shown here is derived from an EMBL/GenBank/DDBJ whole genome shotgun (WGS) entry which is preliminary data.</text>
</comment>
<protein>
    <submittedName>
        <fullName evidence="3">Uncharacterized protein</fullName>
    </submittedName>
</protein>